<dbReference type="SUPFAM" id="SSF110738">
    <property type="entry name" value="Glycerate kinase I"/>
    <property type="match status" value="1"/>
</dbReference>
<evidence type="ECO:0000256" key="2">
    <source>
        <dbReference type="ARBA" id="ARBA00022679"/>
    </source>
</evidence>
<dbReference type="GO" id="GO:0008887">
    <property type="term" value="F:glycerate kinase activity"/>
    <property type="evidence" value="ECO:0007669"/>
    <property type="project" value="UniProtKB-EC"/>
</dbReference>
<keyword evidence="3 4" id="KW-0418">Kinase</keyword>
<evidence type="ECO:0000313" key="6">
    <source>
        <dbReference type="Proteomes" id="UP001595752"/>
    </source>
</evidence>
<reference evidence="6" key="1">
    <citation type="journal article" date="2019" name="Int. J. Syst. Evol. Microbiol.">
        <title>The Global Catalogue of Microorganisms (GCM) 10K type strain sequencing project: providing services to taxonomists for standard genome sequencing and annotation.</title>
        <authorList>
            <consortium name="The Broad Institute Genomics Platform"/>
            <consortium name="The Broad Institute Genome Sequencing Center for Infectious Disease"/>
            <person name="Wu L."/>
            <person name="Ma J."/>
        </authorList>
    </citation>
    <scope>NUCLEOTIDE SEQUENCE [LARGE SCALE GENOMIC DNA]</scope>
    <source>
        <strain evidence="6">CCUG 61889</strain>
    </source>
</reference>
<dbReference type="InterPro" id="IPR018193">
    <property type="entry name" value="Glyc_kinase_flavodox-like_fold"/>
</dbReference>
<organism evidence="5 6">
    <name type="scientific">Bacillus songklensis</name>
    <dbReference type="NCBI Taxonomy" id="1069116"/>
    <lineage>
        <taxon>Bacteria</taxon>
        <taxon>Bacillati</taxon>
        <taxon>Bacillota</taxon>
        <taxon>Bacilli</taxon>
        <taxon>Bacillales</taxon>
        <taxon>Bacillaceae</taxon>
        <taxon>Bacillus</taxon>
    </lineage>
</organism>
<comment type="caution">
    <text evidence="5">The sequence shown here is derived from an EMBL/GenBank/DDBJ whole genome shotgun (WGS) entry which is preliminary data.</text>
</comment>
<sequence length="382" mass="40403">MKVVIAVDSFKGSLSSLKAGEAIKKGILMADSKAEVVVSPMADGGEGTVEALIHALNGEKKAVSVNGPLMMPVLAEYTVFPYNGNDHVFIESAASSGLTLVPEEKRTPMETNTFGLGEQIKHAIHGGYRHFILSLGGSATNDGGVGMLQALGWEFFDRAGELISNNGNPLLHVASMSGENVMGELKECTFTIASDVMNPFYGPEGAAYVFAKQKGASNDDIDQLDQDLRMFAGILHVETGVNVQAVLGAGAAGGLGGAMVACLHAEMKSGAEIMIEMTGLSDKIKWADLVITGEGSLDEQSLMGKVPVTVAKYAKTHGKPIIGLAGRIDTKLDKINEYLDAIFSIQTQCRTLEEAMLEKVTVQQLEVTAGQVLRACMLAIPK</sequence>
<name>A0ABV8B3S9_9BACI</name>
<accession>A0ABV8B3S9</accession>
<proteinExistence type="inferred from homology"/>
<gene>
    <name evidence="5" type="ORF">ACFOU2_10265</name>
</gene>
<keyword evidence="2 4" id="KW-0808">Transferase</keyword>
<evidence type="ECO:0000256" key="4">
    <source>
        <dbReference type="PIRNR" id="PIRNR006078"/>
    </source>
</evidence>
<dbReference type="PANTHER" id="PTHR21599:SF0">
    <property type="entry name" value="GLYCERATE KINASE"/>
    <property type="match status" value="1"/>
</dbReference>
<dbReference type="Proteomes" id="UP001595752">
    <property type="component" value="Unassembled WGS sequence"/>
</dbReference>
<evidence type="ECO:0000256" key="1">
    <source>
        <dbReference type="ARBA" id="ARBA00006284"/>
    </source>
</evidence>
<dbReference type="EC" id="2.7.1.31" evidence="5"/>
<dbReference type="NCBIfam" id="TIGR00045">
    <property type="entry name" value="glycerate kinase"/>
    <property type="match status" value="1"/>
</dbReference>
<comment type="similarity">
    <text evidence="1 4">Belongs to the glycerate kinase type-1 family.</text>
</comment>
<keyword evidence="6" id="KW-1185">Reference proteome</keyword>
<dbReference type="PANTHER" id="PTHR21599">
    <property type="entry name" value="GLYCERATE KINASE"/>
    <property type="match status" value="1"/>
</dbReference>
<dbReference type="Gene3D" id="3.40.50.10350">
    <property type="entry name" value="Glycerate kinase, domain 1"/>
    <property type="match status" value="1"/>
</dbReference>
<evidence type="ECO:0000256" key="3">
    <source>
        <dbReference type="ARBA" id="ARBA00022777"/>
    </source>
</evidence>
<dbReference type="RefSeq" id="WP_377914762.1">
    <property type="nucleotide sequence ID" value="NZ_JBHRZT010000043.1"/>
</dbReference>
<dbReference type="InterPro" id="IPR004381">
    <property type="entry name" value="Glycerate_kinase"/>
</dbReference>
<dbReference type="InterPro" id="IPR036129">
    <property type="entry name" value="Glycerate_kinase_sf"/>
</dbReference>
<dbReference type="Pfam" id="PF02595">
    <property type="entry name" value="Gly_kinase"/>
    <property type="match status" value="1"/>
</dbReference>
<protein>
    <submittedName>
        <fullName evidence="5">Glycerate kinase</fullName>
        <ecNumber evidence="5">2.7.1.31</ecNumber>
    </submittedName>
</protein>
<dbReference type="Gene3D" id="3.90.1510.10">
    <property type="entry name" value="Glycerate kinase, domain 2"/>
    <property type="match status" value="1"/>
</dbReference>
<evidence type="ECO:0000313" key="5">
    <source>
        <dbReference type="EMBL" id="MFC3883866.1"/>
    </source>
</evidence>
<dbReference type="PIRSF" id="PIRSF006078">
    <property type="entry name" value="GlxK"/>
    <property type="match status" value="1"/>
</dbReference>
<dbReference type="InterPro" id="IPR018197">
    <property type="entry name" value="Glycerate_kinase_RE-like"/>
</dbReference>
<dbReference type="EMBL" id="JBHRZT010000043">
    <property type="protein sequence ID" value="MFC3883866.1"/>
    <property type="molecule type" value="Genomic_DNA"/>
</dbReference>